<evidence type="ECO:0000259" key="3">
    <source>
        <dbReference type="Pfam" id="PF03712"/>
    </source>
</evidence>
<accession>A0A2S9YWK3</accession>
<dbReference type="InterPro" id="IPR036939">
    <property type="entry name" value="Cu2_ascorb_mOase_N_sf"/>
</dbReference>
<evidence type="ECO:0000313" key="5">
    <source>
        <dbReference type="Proteomes" id="UP000238823"/>
    </source>
</evidence>
<protein>
    <recommendedName>
        <fullName evidence="3">Copper type II ascorbate-dependent monooxygenase C-terminal domain-containing protein</fullName>
    </recommendedName>
</protein>
<dbReference type="Pfam" id="PF03712">
    <property type="entry name" value="Cu2_monoox_C"/>
    <property type="match status" value="1"/>
</dbReference>
<feature type="region of interest" description="Disordered" evidence="2">
    <location>
        <begin position="139"/>
        <end position="159"/>
    </location>
</feature>
<dbReference type="InterPro" id="IPR000945">
    <property type="entry name" value="DBH-like"/>
</dbReference>
<evidence type="ECO:0000256" key="1">
    <source>
        <dbReference type="ARBA" id="ARBA00023157"/>
    </source>
</evidence>
<keyword evidence="1" id="KW-1015">Disulfide bond</keyword>
<dbReference type="Gene3D" id="2.60.120.230">
    <property type="match status" value="1"/>
</dbReference>
<gene>
    <name evidence="4" type="ORF">ENSA7_08350</name>
</gene>
<dbReference type="InterPro" id="IPR024548">
    <property type="entry name" value="Cu2_monoox_C"/>
</dbReference>
<dbReference type="GO" id="GO:0020037">
    <property type="term" value="F:heme binding"/>
    <property type="evidence" value="ECO:0007669"/>
    <property type="project" value="InterPro"/>
</dbReference>
<dbReference type="SUPFAM" id="SSF46626">
    <property type="entry name" value="Cytochrome c"/>
    <property type="match status" value="1"/>
</dbReference>
<sequence length="454" mass="48796">METGRPGSRRRGATAGLVGLAALAGGCIPDSPLPDDFGVCEASEDPLPASPVDTPTYHRDLRPILDAACTGCHTAGGIGPFALDEYASVVAFAPLMLDAVRSGAMPPWPPSRCCTPLQHERELTPEQRAVLERWVEQGAPEGDPADAPPPPTPPGLSRVDLELEMPEPYTPSATIGSSDDQRCFLIDWPADPLGTGDAEVYVTGLDFEPGRRDLVHHAIVYAVPTDKLAEYQDRDNADDGPGWSCPGGVVSAAGGYLGGWVPGAGVHDFPDGLGRQVPANSHLLLSVHYELSAGAAPDQTKLRFKLDNSVTTPVDGLAVMNPAWLVGKTMKIPAGKDDVKYSYAYDPAVWFNKGQPLQVHNVSLHMHELGTSASLAVLHFDGSVDCLLHIEDWDFAWQGEYFLTEPVTVKTGDRLYVECHFDNTQANQPDGAAPQDQWWGDDKEMCIASVMISR</sequence>
<name>A0A2S9YWK3_9BACT</name>
<dbReference type="Proteomes" id="UP000238823">
    <property type="component" value="Unassembled WGS sequence"/>
</dbReference>
<dbReference type="SUPFAM" id="SSF49742">
    <property type="entry name" value="PHM/PNGase F"/>
    <property type="match status" value="2"/>
</dbReference>
<dbReference type="PROSITE" id="PS51257">
    <property type="entry name" value="PROKAR_LIPOPROTEIN"/>
    <property type="match status" value="1"/>
</dbReference>
<feature type="domain" description="Copper type II ascorbate-dependent monooxygenase C-terminal" evidence="3">
    <location>
        <begin position="356"/>
        <end position="450"/>
    </location>
</feature>
<dbReference type="InterPro" id="IPR036909">
    <property type="entry name" value="Cyt_c-like_dom_sf"/>
</dbReference>
<dbReference type="PANTHER" id="PTHR10157:SF23">
    <property type="entry name" value="MOXD1 HOMOLOG 1"/>
    <property type="match status" value="1"/>
</dbReference>
<dbReference type="InterPro" id="IPR014784">
    <property type="entry name" value="Cu2_ascorb_mOase-like_C"/>
</dbReference>
<comment type="caution">
    <text evidence="4">The sequence shown here is derived from an EMBL/GenBank/DDBJ whole genome shotgun (WGS) entry which is preliminary data.</text>
</comment>
<dbReference type="Gene3D" id="2.60.120.310">
    <property type="entry name" value="Copper type II, ascorbate-dependent monooxygenase, N-terminal domain"/>
    <property type="match status" value="1"/>
</dbReference>
<dbReference type="InterPro" id="IPR008977">
    <property type="entry name" value="PHM/PNGase_F_dom_sf"/>
</dbReference>
<dbReference type="GO" id="GO:0005507">
    <property type="term" value="F:copper ion binding"/>
    <property type="evidence" value="ECO:0007669"/>
    <property type="project" value="InterPro"/>
</dbReference>
<reference evidence="4 5" key="1">
    <citation type="submission" date="2018-03" db="EMBL/GenBank/DDBJ databases">
        <title>Draft Genome Sequences of the Obligatory Marine Myxobacteria Enhygromyxa salina SWB007.</title>
        <authorList>
            <person name="Poehlein A."/>
            <person name="Moghaddam J.A."/>
            <person name="Harms H."/>
            <person name="Alanjari M."/>
            <person name="Koenig G.M."/>
            <person name="Daniel R."/>
            <person name="Schaeberle T.F."/>
        </authorList>
    </citation>
    <scope>NUCLEOTIDE SEQUENCE [LARGE SCALE GENOMIC DNA]</scope>
    <source>
        <strain evidence="4 5">SWB007</strain>
    </source>
</reference>
<dbReference type="EMBL" id="PVNL01000022">
    <property type="protein sequence ID" value="PRQ09429.1"/>
    <property type="molecule type" value="Genomic_DNA"/>
</dbReference>
<proteinExistence type="predicted"/>
<dbReference type="AlphaFoldDB" id="A0A2S9YWK3"/>
<dbReference type="PANTHER" id="PTHR10157">
    <property type="entry name" value="DOPAMINE BETA HYDROXYLASE RELATED"/>
    <property type="match status" value="1"/>
</dbReference>
<organism evidence="4 5">
    <name type="scientific">Enhygromyxa salina</name>
    <dbReference type="NCBI Taxonomy" id="215803"/>
    <lineage>
        <taxon>Bacteria</taxon>
        <taxon>Pseudomonadati</taxon>
        <taxon>Myxococcota</taxon>
        <taxon>Polyangia</taxon>
        <taxon>Nannocystales</taxon>
        <taxon>Nannocystaceae</taxon>
        <taxon>Enhygromyxa</taxon>
    </lineage>
</organism>
<dbReference type="GO" id="GO:0004500">
    <property type="term" value="F:dopamine beta-monooxygenase activity"/>
    <property type="evidence" value="ECO:0007669"/>
    <property type="project" value="InterPro"/>
</dbReference>
<dbReference type="GO" id="GO:0009055">
    <property type="term" value="F:electron transfer activity"/>
    <property type="evidence" value="ECO:0007669"/>
    <property type="project" value="InterPro"/>
</dbReference>
<evidence type="ECO:0000256" key="2">
    <source>
        <dbReference type="SAM" id="MobiDB-lite"/>
    </source>
</evidence>
<evidence type="ECO:0000313" key="4">
    <source>
        <dbReference type="EMBL" id="PRQ09429.1"/>
    </source>
</evidence>